<evidence type="ECO:0000313" key="5">
    <source>
        <dbReference type="EMBL" id="GAQ04622.1"/>
    </source>
</evidence>
<feature type="compositionally biased region" description="Basic residues" evidence="3">
    <location>
        <begin position="343"/>
        <end position="360"/>
    </location>
</feature>
<dbReference type="Proteomes" id="UP000649114">
    <property type="component" value="Unassembled WGS sequence"/>
</dbReference>
<proteinExistence type="predicted"/>
<feature type="coiled-coil region" evidence="2">
    <location>
        <begin position="106"/>
        <end position="147"/>
    </location>
</feature>
<dbReference type="GO" id="GO:0005681">
    <property type="term" value="C:spliceosomal complex"/>
    <property type="evidence" value="ECO:0007669"/>
    <property type="project" value="TreeGrafter"/>
</dbReference>
<dbReference type="InterPro" id="IPR002483">
    <property type="entry name" value="PWI_dom"/>
</dbReference>
<reference evidence="5 7" key="1">
    <citation type="submission" date="2015-11" db="EMBL/GenBank/DDBJ databases">
        <title>Aspergillus lentulus strain IFM 54703T.</title>
        <authorList>
            <person name="Kusuya Y."/>
            <person name="Sakai K."/>
            <person name="Kamei K."/>
            <person name="Takahashi H."/>
            <person name="Yaguchi T."/>
        </authorList>
    </citation>
    <scope>NUCLEOTIDE SEQUENCE [LARGE SCALE GENOMIC DNA]</scope>
    <source>
        <strain evidence="5 7">IFM 54703</strain>
    </source>
</reference>
<evidence type="ECO:0000259" key="4">
    <source>
        <dbReference type="PROSITE" id="PS51025"/>
    </source>
</evidence>
<evidence type="ECO:0000256" key="1">
    <source>
        <dbReference type="ARBA" id="ARBA00022664"/>
    </source>
</evidence>
<feature type="domain" description="PWI" evidence="4">
    <location>
        <begin position="12"/>
        <end position="111"/>
    </location>
</feature>
<gene>
    <name evidence="5" type="ORF">ALT_1943</name>
    <name evidence="6" type="ORF">CNMCM8927_007879</name>
</gene>
<dbReference type="GO" id="GO:0006397">
    <property type="term" value="P:mRNA processing"/>
    <property type="evidence" value="ECO:0007669"/>
    <property type="project" value="UniProtKB-KW"/>
</dbReference>
<dbReference type="GO" id="GO:0003723">
    <property type="term" value="F:RNA binding"/>
    <property type="evidence" value="ECO:0007669"/>
    <property type="project" value="TreeGrafter"/>
</dbReference>
<dbReference type="SUPFAM" id="SSF101233">
    <property type="entry name" value="PWI domain"/>
    <property type="match status" value="1"/>
</dbReference>
<feature type="region of interest" description="Disordered" evidence="3">
    <location>
        <begin position="243"/>
        <end position="460"/>
    </location>
</feature>
<dbReference type="PROSITE" id="PS51025">
    <property type="entry name" value="PWI"/>
    <property type="match status" value="1"/>
</dbReference>
<dbReference type="PANTHER" id="PTHR23148">
    <property type="entry name" value="SERINE/ARGININE REGULATED NUCLEAR MATRIX PROTEIN"/>
    <property type="match status" value="1"/>
</dbReference>
<dbReference type="EMBL" id="BCLY01000004">
    <property type="protein sequence ID" value="GAQ04622.1"/>
    <property type="molecule type" value="Genomic_DNA"/>
</dbReference>
<feature type="compositionally biased region" description="Basic and acidic residues" evidence="3">
    <location>
        <begin position="245"/>
        <end position="254"/>
    </location>
</feature>
<dbReference type="EMBL" id="JAAAPU010000066">
    <property type="protein sequence ID" value="KAF4204062.1"/>
    <property type="molecule type" value="Genomic_DNA"/>
</dbReference>
<dbReference type="PANTHER" id="PTHR23148:SF0">
    <property type="entry name" value="SERINE_ARGININE REPETITIVE MATRIX PROTEIN 1"/>
    <property type="match status" value="1"/>
</dbReference>
<dbReference type="InterPro" id="IPR052225">
    <property type="entry name" value="Ser/Arg_repetitive_matrix"/>
</dbReference>
<organism evidence="6 8">
    <name type="scientific">Aspergillus lentulus</name>
    <dbReference type="NCBI Taxonomy" id="293939"/>
    <lineage>
        <taxon>Eukaryota</taxon>
        <taxon>Fungi</taxon>
        <taxon>Dikarya</taxon>
        <taxon>Ascomycota</taxon>
        <taxon>Pezizomycotina</taxon>
        <taxon>Eurotiomycetes</taxon>
        <taxon>Eurotiomycetidae</taxon>
        <taxon>Eurotiales</taxon>
        <taxon>Aspergillaceae</taxon>
        <taxon>Aspergillus</taxon>
        <taxon>Aspergillus subgen. Fumigati</taxon>
    </lineage>
</organism>
<evidence type="ECO:0000256" key="2">
    <source>
        <dbReference type="SAM" id="Coils"/>
    </source>
</evidence>
<feature type="compositionally biased region" description="Basic residues" evidence="3">
    <location>
        <begin position="369"/>
        <end position="387"/>
    </location>
</feature>
<comment type="caution">
    <text evidence="6">The sequence shown here is derived from an EMBL/GenBank/DDBJ whole genome shotgun (WGS) entry which is preliminary data.</text>
</comment>
<evidence type="ECO:0000313" key="7">
    <source>
        <dbReference type="Proteomes" id="UP000051487"/>
    </source>
</evidence>
<feature type="compositionally biased region" description="Basic and acidic residues" evidence="3">
    <location>
        <begin position="435"/>
        <end position="447"/>
    </location>
</feature>
<sequence>MASSIDAKLLRQTKFPPEFNRKVDMKKVNIEVMKKWIAGKISEILGNEDDVVIELCFNLLEGSRFPDIKSLQIQLTGFLDKDTAKFCKDLWSLCLSAQENPQGVPKELLEAKKLELIQEKIEAEKAAEEARRKKEQELARERELEEIRRRERFDRNRGRRGGGRDEAASDFVIHPQDENLILTFPQVRAGAVGLQDRPAPLAPALVPFPHLDRHLVDAYQAETDIGINVAAPRVALFLQSISRSDSSRSRTPRRDQRRRRSVSSRSSSRSPAPRDRRRGEDRSRSRSRSRSRGPDEKGSRRRGSSPDTSKADKNEPTADSAKARKSRDDRRLSRSRDRDDERRRRRSTRSVSRSRSRGRSRTGSVSPRRASRSRSRSHGRERKRRRSIERYAPAARRRRNTSSVSTHTEKRQRMADPAEGSAKRSSPPPEQPSSTDHETKDTEETIHSKPNRPRISSTELREKLLREKLVAMRRTASHDKPLMPRHADEIAAQRSPAYGVLLCLLPVLITITGDEHGRADRNVLYASGPLSAFFLGSLP</sequence>
<evidence type="ECO:0000313" key="8">
    <source>
        <dbReference type="Proteomes" id="UP000649114"/>
    </source>
</evidence>
<feature type="compositionally biased region" description="Basic and acidic residues" evidence="3">
    <location>
        <begin position="326"/>
        <end position="342"/>
    </location>
</feature>
<protein>
    <recommendedName>
        <fullName evidence="4">PWI domain-containing protein</fullName>
    </recommendedName>
</protein>
<evidence type="ECO:0000313" key="6">
    <source>
        <dbReference type="EMBL" id="KAF4204062.1"/>
    </source>
</evidence>
<dbReference type="Proteomes" id="UP000051487">
    <property type="component" value="Unassembled WGS sequence"/>
</dbReference>
<dbReference type="Gene3D" id="1.20.1390.10">
    <property type="entry name" value="PWI domain"/>
    <property type="match status" value="1"/>
</dbReference>
<dbReference type="Pfam" id="PF01480">
    <property type="entry name" value="PWI"/>
    <property type="match status" value="1"/>
</dbReference>
<dbReference type="SMART" id="SM00311">
    <property type="entry name" value="PWI"/>
    <property type="match status" value="1"/>
</dbReference>
<keyword evidence="2" id="KW-0175">Coiled coil</keyword>
<dbReference type="GO" id="GO:0048024">
    <property type="term" value="P:regulation of mRNA splicing, via spliceosome"/>
    <property type="evidence" value="ECO:0007669"/>
    <property type="project" value="TreeGrafter"/>
</dbReference>
<evidence type="ECO:0000256" key="3">
    <source>
        <dbReference type="SAM" id="MobiDB-lite"/>
    </source>
</evidence>
<dbReference type="AlphaFoldDB" id="A0AAN5YM09"/>
<dbReference type="InterPro" id="IPR036483">
    <property type="entry name" value="PWI_dom_sf"/>
</dbReference>
<name>A0AAN5YM09_ASPLE</name>
<keyword evidence="1" id="KW-0507">mRNA processing</keyword>
<feature type="compositionally biased region" description="Basic and acidic residues" evidence="3">
    <location>
        <begin position="407"/>
        <end position="416"/>
    </location>
</feature>
<reference evidence="6" key="2">
    <citation type="journal article" date="2020" name="bioRxiv">
        <title>Genomic and phenotypic heterogeneity of clinical isolates of the human pathogens Aspergillus fumigatus, Aspergillus lentulus and Aspergillus fumigatiaffinis.</title>
        <authorList>
            <person name="dos Santos R.A.C."/>
            <person name="Steenwyk J.L."/>
            <person name="Rivero-Menendez O."/>
            <person name="Mead M.E."/>
            <person name="Silva L.P."/>
            <person name="Bastos R.W."/>
            <person name="Alastruey-Izquierdo A."/>
            <person name="Goldman G.H."/>
            <person name="Rokas A."/>
        </authorList>
    </citation>
    <scope>NUCLEOTIDE SEQUENCE</scope>
    <source>
        <strain evidence="6">CNM-CM8927</strain>
    </source>
</reference>
<reference evidence="6" key="3">
    <citation type="submission" date="2020-04" db="EMBL/GenBank/DDBJ databases">
        <authorList>
            <person name="Santos R.A.C."/>
            <person name="Steenwyk J.L."/>
            <person name="Rivero-Menendez O."/>
            <person name="Mead M.E."/>
            <person name="Silva L.P."/>
            <person name="Bastos R.W."/>
            <person name="Alastruey-Izquierdo A."/>
            <person name="Goldman G.H."/>
            <person name="Rokas A."/>
        </authorList>
    </citation>
    <scope>NUCLEOTIDE SEQUENCE</scope>
    <source>
        <strain evidence="6">CNM-CM8927</strain>
    </source>
</reference>
<accession>A0AAN5YM09</accession>
<feature type="compositionally biased region" description="Basic and acidic residues" evidence="3">
    <location>
        <begin position="272"/>
        <end position="284"/>
    </location>
</feature>